<comment type="similarity">
    <text evidence="1">Belongs to the short-chain dehydrogenases/reductases (SDR) family.</text>
</comment>
<proteinExistence type="inferred from homology"/>
<dbReference type="Pfam" id="PF00106">
    <property type="entry name" value="adh_short"/>
    <property type="match status" value="1"/>
</dbReference>
<dbReference type="PRINTS" id="PR00081">
    <property type="entry name" value="GDHRDH"/>
</dbReference>
<dbReference type="PANTHER" id="PTHR24320">
    <property type="entry name" value="RETINOL DEHYDROGENASE"/>
    <property type="match status" value="1"/>
</dbReference>
<evidence type="ECO:0000256" key="1">
    <source>
        <dbReference type="ARBA" id="ARBA00006484"/>
    </source>
</evidence>
<evidence type="ECO:0000256" key="2">
    <source>
        <dbReference type="ARBA" id="ARBA00022857"/>
    </source>
</evidence>
<sequence>MGQPPIPPTPEGTSVAGKTIIITGGNAGLGLEAARQFLVLGCSHMILACRSIPKGEAAVASLRADPAILAANPTARIDVYELDLDDYASGARFARHVHSTVSELDILLCNGGIASMRYETSASGHERTLQVNCLTHVLVALALLPLLRHTALTRGSPSRITFVSSSTQKSQTTLGPGMPVPEGEALLRYFDDPANFSKFRRYADSKLLVSAYARHMATLAPHEVIVNNLCPGLVQTGLDKNLPGPLKFVMGWVRKAAARTVEEGARTLVYAAALAGEGSNGRFLQHNQDDDGAAFLNGPHADKFVDRLWEETVKDIAKVEPGLARFA</sequence>
<dbReference type="InterPro" id="IPR036291">
    <property type="entry name" value="NAD(P)-bd_dom_sf"/>
</dbReference>
<name>A0AAN6RQS8_9PEZI</name>
<keyword evidence="3" id="KW-0560">Oxidoreductase</keyword>
<dbReference type="GO" id="GO:0016491">
    <property type="term" value="F:oxidoreductase activity"/>
    <property type="evidence" value="ECO:0007669"/>
    <property type="project" value="UniProtKB-KW"/>
</dbReference>
<dbReference type="InterPro" id="IPR002347">
    <property type="entry name" value="SDR_fam"/>
</dbReference>
<accession>A0AAN6RQS8</accession>
<dbReference type="Gene3D" id="3.40.50.720">
    <property type="entry name" value="NAD(P)-binding Rossmann-like Domain"/>
    <property type="match status" value="1"/>
</dbReference>
<dbReference type="Proteomes" id="UP001303889">
    <property type="component" value="Unassembled WGS sequence"/>
</dbReference>
<organism evidence="4 5">
    <name type="scientific">Staphylotrichum tortipilum</name>
    <dbReference type="NCBI Taxonomy" id="2831512"/>
    <lineage>
        <taxon>Eukaryota</taxon>
        <taxon>Fungi</taxon>
        <taxon>Dikarya</taxon>
        <taxon>Ascomycota</taxon>
        <taxon>Pezizomycotina</taxon>
        <taxon>Sordariomycetes</taxon>
        <taxon>Sordariomycetidae</taxon>
        <taxon>Sordariales</taxon>
        <taxon>Chaetomiaceae</taxon>
        <taxon>Staphylotrichum</taxon>
    </lineage>
</organism>
<comment type="caution">
    <text evidence="4">The sequence shown here is derived from an EMBL/GenBank/DDBJ whole genome shotgun (WGS) entry which is preliminary data.</text>
</comment>
<dbReference type="AlphaFoldDB" id="A0AAN6RQS8"/>
<dbReference type="EMBL" id="MU855773">
    <property type="protein sequence ID" value="KAK3899525.1"/>
    <property type="molecule type" value="Genomic_DNA"/>
</dbReference>
<reference evidence="4" key="2">
    <citation type="submission" date="2023-05" db="EMBL/GenBank/DDBJ databases">
        <authorList>
            <consortium name="Lawrence Berkeley National Laboratory"/>
            <person name="Steindorff A."/>
            <person name="Hensen N."/>
            <person name="Bonometti L."/>
            <person name="Westerberg I."/>
            <person name="Brannstrom I.O."/>
            <person name="Guillou S."/>
            <person name="Cros-Aarteil S."/>
            <person name="Calhoun S."/>
            <person name="Haridas S."/>
            <person name="Kuo A."/>
            <person name="Mondo S."/>
            <person name="Pangilinan J."/>
            <person name="Riley R."/>
            <person name="Labutti K."/>
            <person name="Andreopoulos B."/>
            <person name="Lipzen A."/>
            <person name="Chen C."/>
            <person name="Yanf M."/>
            <person name="Daum C."/>
            <person name="Ng V."/>
            <person name="Clum A."/>
            <person name="Ohm R."/>
            <person name="Martin F."/>
            <person name="Silar P."/>
            <person name="Natvig D."/>
            <person name="Lalanne C."/>
            <person name="Gautier V."/>
            <person name="Ament-Velasquez S.L."/>
            <person name="Kruys A."/>
            <person name="Hutchinson M.I."/>
            <person name="Powell A.J."/>
            <person name="Barry K."/>
            <person name="Miller A.N."/>
            <person name="Grigoriev I.V."/>
            <person name="Debuchy R."/>
            <person name="Gladieux P."/>
            <person name="Thoren M.H."/>
            <person name="Johannesson H."/>
        </authorList>
    </citation>
    <scope>NUCLEOTIDE SEQUENCE</scope>
    <source>
        <strain evidence="4">CBS 103.79</strain>
    </source>
</reference>
<gene>
    <name evidence="4" type="ORF">C8A05DRAFT_18042</name>
</gene>
<keyword evidence="2" id="KW-0521">NADP</keyword>
<evidence type="ECO:0000313" key="4">
    <source>
        <dbReference type="EMBL" id="KAK3899525.1"/>
    </source>
</evidence>
<reference evidence="4" key="1">
    <citation type="journal article" date="2023" name="Mol. Phylogenet. Evol.">
        <title>Genome-scale phylogeny and comparative genomics of the fungal order Sordariales.</title>
        <authorList>
            <person name="Hensen N."/>
            <person name="Bonometti L."/>
            <person name="Westerberg I."/>
            <person name="Brannstrom I.O."/>
            <person name="Guillou S."/>
            <person name="Cros-Aarteil S."/>
            <person name="Calhoun S."/>
            <person name="Haridas S."/>
            <person name="Kuo A."/>
            <person name="Mondo S."/>
            <person name="Pangilinan J."/>
            <person name="Riley R."/>
            <person name="LaButti K."/>
            <person name="Andreopoulos B."/>
            <person name="Lipzen A."/>
            <person name="Chen C."/>
            <person name="Yan M."/>
            <person name="Daum C."/>
            <person name="Ng V."/>
            <person name="Clum A."/>
            <person name="Steindorff A."/>
            <person name="Ohm R.A."/>
            <person name="Martin F."/>
            <person name="Silar P."/>
            <person name="Natvig D.O."/>
            <person name="Lalanne C."/>
            <person name="Gautier V."/>
            <person name="Ament-Velasquez S.L."/>
            <person name="Kruys A."/>
            <person name="Hutchinson M.I."/>
            <person name="Powell A.J."/>
            <person name="Barry K."/>
            <person name="Miller A.N."/>
            <person name="Grigoriev I.V."/>
            <person name="Debuchy R."/>
            <person name="Gladieux P."/>
            <person name="Hiltunen Thoren M."/>
            <person name="Johannesson H."/>
        </authorList>
    </citation>
    <scope>NUCLEOTIDE SEQUENCE</scope>
    <source>
        <strain evidence="4">CBS 103.79</strain>
    </source>
</reference>
<keyword evidence="5" id="KW-1185">Reference proteome</keyword>
<evidence type="ECO:0000256" key="3">
    <source>
        <dbReference type="ARBA" id="ARBA00023002"/>
    </source>
</evidence>
<protein>
    <submittedName>
        <fullName evidence="4">Uncharacterized protein</fullName>
    </submittedName>
</protein>
<dbReference type="SUPFAM" id="SSF51735">
    <property type="entry name" value="NAD(P)-binding Rossmann-fold domains"/>
    <property type="match status" value="1"/>
</dbReference>
<evidence type="ECO:0000313" key="5">
    <source>
        <dbReference type="Proteomes" id="UP001303889"/>
    </source>
</evidence>
<dbReference type="PANTHER" id="PTHR24320:SF252">
    <property type="entry name" value="DEHYDROGENASE_REDUCTASE FAMILY PROTEIN, PUTATIVE (AFU_ORTHOLOGUE AFUA_3G08550)-RELATED"/>
    <property type="match status" value="1"/>
</dbReference>